<dbReference type="SMART" id="SM00409">
    <property type="entry name" value="IG"/>
    <property type="match status" value="3"/>
</dbReference>
<evidence type="ECO:0000313" key="9">
    <source>
        <dbReference type="Proteomes" id="UP000694865"/>
    </source>
</evidence>
<keyword evidence="6" id="KW-0812">Transmembrane</keyword>
<dbReference type="InterPro" id="IPR007110">
    <property type="entry name" value="Ig-like_dom"/>
</dbReference>
<keyword evidence="9" id="KW-1185">Reference proteome</keyword>
<feature type="domain" description="Ig-like" evidence="8">
    <location>
        <begin position="13"/>
        <end position="105"/>
    </location>
</feature>
<keyword evidence="5" id="KW-0393">Immunoglobulin domain</keyword>
<dbReference type="Gene3D" id="2.60.40.10">
    <property type="entry name" value="Immunoglobulins"/>
    <property type="match status" value="3"/>
</dbReference>
<dbReference type="SMART" id="SM00408">
    <property type="entry name" value="IGc2"/>
    <property type="match status" value="3"/>
</dbReference>
<sequence length="499" mass="55910">MYEQHVLTNIFIPVLLIVERTLCNDIIVTPPVDTIALLSYTAEMKCRLDETRSNTVFWEKDNTIIAINKIIENRFVRKYNIADGDLNYDLHIYDIGFDDEGVYECKHSGQSPNAYMYVLDKKTQCATNNAVAISGEIVHFSCNIGLPNNAPGDLVWYIDDTEYYRSNFSISAWTTSLNRSHNGAEFVCQLEHTTISSSLWNLTACEDKIELSIEYGPIVSINDNSNGRVIEGDTYTARCTVDANPTATIQWDNNNWESNSSDADLVLFDVERRHEGTYTCRATNMLYNNETRNDSKAVFLSVEFKPELATVISGEASERGDIIEGSSMNILCLVRESNPSAESVQWLTSSSDTEWLNFTDVKHRPFITGLTEYEVQEGGNARLVCTIDSNPYITAANIIWQKNNGDIITKNVAITSPDGNVVNTTLTMNAVTENDSGQYQCVALSEFEEMSHVIRLKVLSPSSDSGVNSWVIALICIILFLIAVTLSIIFIRKRLTDNS</sequence>
<organism evidence="9 10">
    <name type="scientific">Saccoglossus kowalevskii</name>
    <name type="common">Acorn worm</name>
    <dbReference type="NCBI Taxonomy" id="10224"/>
    <lineage>
        <taxon>Eukaryota</taxon>
        <taxon>Metazoa</taxon>
        <taxon>Hemichordata</taxon>
        <taxon>Enteropneusta</taxon>
        <taxon>Harrimaniidae</taxon>
        <taxon>Saccoglossus</taxon>
    </lineage>
</organism>
<evidence type="ECO:0000256" key="2">
    <source>
        <dbReference type="ARBA" id="ARBA00023136"/>
    </source>
</evidence>
<dbReference type="InterPro" id="IPR013098">
    <property type="entry name" value="Ig_I-set"/>
</dbReference>
<evidence type="ECO:0000256" key="3">
    <source>
        <dbReference type="ARBA" id="ARBA00023157"/>
    </source>
</evidence>
<dbReference type="InterPro" id="IPR051275">
    <property type="entry name" value="Cell_adhesion_signaling"/>
</dbReference>
<proteinExistence type="predicted"/>
<dbReference type="InterPro" id="IPR003598">
    <property type="entry name" value="Ig_sub2"/>
</dbReference>
<protein>
    <submittedName>
        <fullName evidence="10">Titin-like</fullName>
    </submittedName>
</protein>
<keyword evidence="3" id="KW-1015">Disulfide bond</keyword>
<evidence type="ECO:0000313" key="10">
    <source>
        <dbReference type="RefSeq" id="XP_006815311.1"/>
    </source>
</evidence>
<dbReference type="CDD" id="cd00096">
    <property type="entry name" value="Ig"/>
    <property type="match status" value="2"/>
</dbReference>
<dbReference type="Proteomes" id="UP000694865">
    <property type="component" value="Unplaced"/>
</dbReference>
<dbReference type="RefSeq" id="XP_006815311.1">
    <property type="nucleotide sequence ID" value="XM_006815248.1"/>
</dbReference>
<reference evidence="10" key="1">
    <citation type="submission" date="2025-08" db="UniProtKB">
        <authorList>
            <consortium name="RefSeq"/>
        </authorList>
    </citation>
    <scope>IDENTIFICATION</scope>
    <source>
        <tissue evidence="10">Testes</tissue>
    </source>
</reference>
<feature type="transmembrane region" description="Helical" evidence="6">
    <location>
        <begin position="470"/>
        <end position="491"/>
    </location>
</feature>
<dbReference type="InterPro" id="IPR003599">
    <property type="entry name" value="Ig_sub"/>
</dbReference>
<evidence type="ECO:0000256" key="6">
    <source>
        <dbReference type="SAM" id="Phobius"/>
    </source>
</evidence>
<dbReference type="InterPro" id="IPR036179">
    <property type="entry name" value="Ig-like_dom_sf"/>
</dbReference>
<keyword evidence="4" id="KW-0325">Glycoprotein</keyword>
<keyword evidence="6" id="KW-1133">Transmembrane helix</keyword>
<dbReference type="Pfam" id="PF13927">
    <property type="entry name" value="Ig_3"/>
    <property type="match status" value="1"/>
</dbReference>
<feature type="non-terminal residue" evidence="10">
    <location>
        <position position="499"/>
    </location>
</feature>
<evidence type="ECO:0000256" key="1">
    <source>
        <dbReference type="ARBA" id="ARBA00004479"/>
    </source>
</evidence>
<dbReference type="SUPFAM" id="SSF48726">
    <property type="entry name" value="Immunoglobulin"/>
    <property type="match status" value="3"/>
</dbReference>
<evidence type="ECO:0000256" key="4">
    <source>
        <dbReference type="ARBA" id="ARBA00023180"/>
    </source>
</evidence>
<dbReference type="InterPro" id="IPR013783">
    <property type="entry name" value="Ig-like_fold"/>
</dbReference>
<keyword evidence="7" id="KW-0732">Signal</keyword>
<dbReference type="GeneID" id="102808637"/>
<gene>
    <name evidence="10" type="primary">LOC102808637</name>
</gene>
<name>A0ABM0M5M0_SACKO</name>
<feature type="chain" id="PRO_5045979734" evidence="7">
    <location>
        <begin position="24"/>
        <end position="499"/>
    </location>
</feature>
<dbReference type="Pfam" id="PF07679">
    <property type="entry name" value="I-set"/>
    <property type="match status" value="1"/>
</dbReference>
<feature type="signal peptide" evidence="7">
    <location>
        <begin position="1"/>
        <end position="23"/>
    </location>
</feature>
<feature type="domain" description="Ig-like" evidence="8">
    <location>
        <begin position="217"/>
        <end position="299"/>
    </location>
</feature>
<feature type="domain" description="Ig-like" evidence="8">
    <location>
        <begin position="365"/>
        <end position="451"/>
    </location>
</feature>
<dbReference type="PROSITE" id="PS50835">
    <property type="entry name" value="IG_LIKE"/>
    <property type="match status" value="5"/>
</dbReference>
<evidence type="ECO:0000256" key="7">
    <source>
        <dbReference type="SAM" id="SignalP"/>
    </source>
</evidence>
<evidence type="ECO:0000259" key="8">
    <source>
        <dbReference type="PROSITE" id="PS50835"/>
    </source>
</evidence>
<dbReference type="PANTHER" id="PTHR11640:SF164">
    <property type="entry name" value="MAM DOMAIN-CONTAINING GLYCOSYLPHOSPHATIDYLINOSITOL ANCHOR PROTEIN 1"/>
    <property type="match status" value="1"/>
</dbReference>
<keyword evidence="2 6" id="KW-0472">Membrane</keyword>
<evidence type="ECO:0000256" key="5">
    <source>
        <dbReference type="ARBA" id="ARBA00023319"/>
    </source>
</evidence>
<dbReference type="PANTHER" id="PTHR11640">
    <property type="entry name" value="NEPHRIN"/>
    <property type="match status" value="1"/>
</dbReference>
<feature type="domain" description="Ig-like" evidence="8">
    <location>
        <begin position="112"/>
        <end position="203"/>
    </location>
</feature>
<comment type="subcellular location">
    <subcellularLocation>
        <location evidence="1">Membrane</location>
        <topology evidence="1">Single-pass type I membrane protein</topology>
    </subcellularLocation>
</comment>
<accession>A0ABM0M5M0</accession>
<feature type="domain" description="Ig-like" evidence="8">
    <location>
        <begin position="306"/>
        <end position="353"/>
    </location>
</feature>